<protein>
    <recommendedName>
        <fullName evidence="2">histidine kinase</fullName>
        <ecNumber evidence="2">2.7.13.3</ecNumber>
    </recommendedName>
</protein>
<accession>A0ABN4LU63</accession>
<gene>
    <name evidence="10" type="ORF">AWY79_03030</name>
</gene>
<evidence type="ECO:0000256" key="3">
    <source>
        <dbReference type="ARBA" id="ARBA00022553"/>
    </source>
</evidence>
<keyword evidence="7 8" id="KW-1133">Transmembrane helix</keyword>
<evidence type="ECO:0000313" key="11">
    <source>
        <dbReference type="Proteomes" id="UP000055611"/>
    </source>
</evidence>
<dbReference type="Proteomes" id="UP000055611">
    <property type="component" value="Chromosome"/>
</dbReference>
<name>A0ABN4LU63_9BACT</name>
<dbReference type="SMART" id="SM00387">
    <property type="entry name" value="HATPase_c"/>
    <property type="match status" value="1"/>
</dbReference>
<evidence type="ECO:0000259" key="9">
    <source>
        <dbReference type="PROSITE" id="PS50109"/>
    </source>
</evidence>
<dbReference type="InterPro" id="IPR036890">
    <property type="entry name" value="HATPase_C_sf"/>
</dbReference>
<dbReference type="PROSITE" id="PS50109">
    <property type="entry name" value="HIS_KIN"/>
    <property type="match status" value="1"/>
</dbReference>
<organism evidence="10 11">
    <name type="scientific">Pseudodesulfovibrio indicus</name>
    <dbReference type="NCBI Taxonomy" id="1716143"/>
    <lineage>
        <taxon>Bacteria</taxon>
        <taxon>Pseudomonadati</taxon>
        <taxon>Thermodesulfobacteriota</taxon>
        <taxon>Desulfovibrionia</taxon>
        <taxon>Desulfovibrionales</taxon>
        <taxon>Desulfovibrionaceae</taxon>
    </lineage>
</organism>
<proteinExistence type="predicted"/>
<dbReference type="SMART" id="SM00388">
    <property type="entry name" value="HisKA"/>
    <property type="match status" value="1"/>
</dbReference>
<keyword evidence="6" id="KW-0418">Kinase</keyword>
<dbReference type="SUPFAM" id="SSF55874">
    <property type="entry name" value="ATPase domain of HSP90 chaperone/DNA topoisomerase II/histidine kinase"/>
    <property type="match status" value="1"/>
</dbReference>
<dbReference type="InterPro" id="IPR005467">
    <property type="entry name" value="His_kinase_dom"/>
</dbReference>
<dbReference type="Gene3D" id="3.30.565.10">
    <property type="entry name" value="Histidine kinase-like ATPase, C-terminal domain"/>
    <property type="match status" value="1"/>
</dbReference>
<dbReference type="SUPFAM" id="SSF47384">
    <property type="entry name" value="Homodimeric domain of signal transducing histidine kinase"/>
    <property type="match status" value="1"/>
</dbReference>
<dbReference type="InterPro" id="IPR003594">
    <property type="entry name" value="HATPase_dom"/>
</dbReference>
<evidence type="ECO:0000256" key="8">
    <source>
        <dbReference type="SAM" id="Phobius"/>
    </source>
</evidence>
<evidence type="ECO:0000256" key="2">
    <source>
        <dbReference type="ARBA" id="ARBA00012438"/>
    </source>
</evidence>
<dbReference type="PANTHER" id="PTHR45436:SF5">
    <property type="entry name" value="SENSOR HISTIDINE KINASE TRCS"/>
    <property type="match status" value="1"/>
</dbReference>
<dbReference type="InterPro" id="IPR050428">
    <property type="entry name" value="TCS_sensor_his_kinase"/>
</dbReference>
<evidence type="ECO:0000256" key="5">
    <source>
        <dbReference type="ARBA" id="ARBA00022692"/>
    </source>
</evidence>
<keyword evidence="4" id="KW-0808">Transferase</keyword>
<keyword evidence="8" id="KW-0472">Membrane</keyword>
<reference evidence="10 11" key="1">
    <citation type="journal article" date="2016" name="Front. Microbiol.">
        <title>Genome Sequence of the Piezophilic, Mesophilic Sulfate-Reducing Bacterium Desulfovibrio indicus J2T.</title>
        <authorList>
            <person name="Cao J."/>
            <person name="Maignien L."/>
            <person name="Shao Z."/>
            <person name="Alain K."/>
            <person name="Jebbar M."/>
        </authorList>
    </citation>
    <scope>NUCLEOTIDE SEQUENCE [LARGE SCALE GENOMIC DNA]</scope>
    <source>
        <strain evidence="10 11">J2</strain>
    </source>
</reference>
<keyword evidence="3" id="KW-0597">Phosphoprotein</keyword>
<dbReference type="Gene3D" id="6.10.340.10">
    <property type="match status" value="1"/>
</dbReference>
<dbReference type="PANTHER" id="PTHR45436">
    <property type="entry name" value="SENSOR HISTIDINE KINASE YKOH"/>
    <property type="match status" value="1"/>
</dbReference>
<dbReference type="Pfam" id="PF00512">
    <property type="entry name" value="HisKA"/>
    <property type="match status" value="1"/>
</dbReference>
<feature type="transmembrane region" description="Helical" evidence="8">
    <location>
        <begin position="146"/>
        <end position="168"/>
    </location>
</feature>
<evidence type="ECO:0000256" key="7">
    <source>
        <dbReference type="ARBA" id="ARBA00022989"/>
    </source>
</evidence>
<keyword evidence="5 8" id="KW-0812">Transmembrane</keyword>
<sequence>MDNKKSIKKTIIVFVVSASGLLVFLYSFLLDDYFMTGLDVSVQSRMQSEARVYQDAYLEDPDTPLPRSANFRVYVEWEGVPESVRERFVGVELVEGVAEYSEWRDDETNYCILPWSRSDGNMLYFVLEISDDFASSNIDRMFRWRMYFLVISGVAIFVGMVGMSFFLFRRIVLPVEGISRWAGELDKDNLDAPVDFTYRELNELAFLFRDTLRRQMAGIEREQTFLRNASHELRTPVAVLQNSLELLERLGADDDSRFKTSMGRMNNAVTNMRNLITTLLWVSREQSDQLESNHVEIERLVSSIIEENAYLLKGKGNRVQQDLASVSLDAPETPLRIVLNNIIRNAFQYTFSGVIHIRLTESEFSVVNDTHAENGGRAHKGHGVGLMLISQLVDKLGWDLFIEEQEKLFSVRLSLK</sequence>
<dbReference type="RefSeq" id="WP_066800089.1">
    <property type="nucleotide sequence ID" value="NZ_CP014206.1"/>
</dbReference>
<dbReference type="EC" id="2.7.13.3" evidence="2"/>
<evidence type="ECO:0000256" key="6">
    <source>
        <dbReference type="ARBA" id="ARBA00022777"/>
    </source>
</evidence>
<dbReference type="InterPro" id="IPR003661">
    <property type="entry name" value="HisK_dim/P_dom"/>
</dbReference>
<feature type="transmembrane region" description="Helical" evidence="8">
    <location>
        <begin position="12"/>
        <end position="29"/>
    </location>
</feature>
<feature type="domain" description="Histidine kinase" evidence="9">
    <location>
        <begin position="228"/>
        <end position="416"/>
    </location>
</feature>
<evidence type="ECO:0000313" key="10">
    <source>
        <dbReference type="EMBL" id="AMK10160.1"/>
    </source>
</evidence>
<dbReference type="EMBL" id="CP014206">
    <property type="protein sequence ID" value="AMK10160.1"/>
    <property type="molecule type" value="Genomic_DNA"/>
</dbReference>
<evidence type="ECO:0000256" key="4">
    <source>
        <dbReference type="ARBA" id="ARBA00022679"/>
    </source>
</evidence>
<evidence type="ECO:0000256" key="1">
    <source>
        <dbReference type="ARBA" id="ARBA00000085"/>
    </source>
</evidence>
<comment type="catalytic activity">
    <reaction evidence="1">
        <text>ATP + protein L-histidine = ADP + protein N-phospho-L-histidine.</text>
        <dbReference type="EC" id="2.7.13.3"/>
    </reaction>
</comment>
<dbReference type="Gene3D" id="1.10.287.130">
    <property type="match status" value="1"/>
</dbReference>
<dbReference type="InterPro" id="IPR036097">
    <property type="entry name" value="HisK_dim/P_sf"/>
</dbReference>
<dbReference type="CDD" id="cd00082">
    <property type="entry name" value="HisKA"/>
    <property type="match status" value="1"/>
</dbReference>
<keyword evidence="11" id="KW-1185">Reference proteome</keyword>